<dbReference type="Ensembl" id="ENSEAST00005054271.1">
    <property type="protein sequence ID" value="ENSEASP00005059847.1"/>
    <property type="gene ID" value="ENSEASG00005034963.1"/>
</dbReference>
<dbReference type="InterPro" id="IPR000725">
    <property type="entry name" value="Olfact_rcpt"/>
</dbReference>
<keyword evidence="6 10" id="KW-0472">Membrane</keyword>
<dbReference type="PANTHER" id="PTHR48018">
    <property type="entry name" value="OLFACTORY RECEPTOR"/>
    <property type="match status" value="1"/>
</dbReference>
<dbReference type="InterPro" id="IPR017452">
    <property type="entry name" value="GPCR_Rhodpsn_7TM"/>
</dbReference>
<evidence type="ECO:0000256" key="6">
    <source>
        <dbReference type="ARBA" id="ARBA00023136"/>
    </source>
</evidence>
<keyword evidence="8 9" id="KW-0807">Transducer</keyword>
<reference evidence="12" key="2">
    <citation type="submission" date="2025-05" db="UniProtKB">
        <authorList>
            <consortium name="Ensembl"/>
        </authorList>
    </citation>
    <scope>IDENTIFICATION</scope>
</reference>
<dbReference type="Proteomes" id="UP000694387">
    <property type="component" value="Chromosome 17"/>
</dbReference>
<keyword evidence="10" id="KW-1003">Cell membrane</keyword>
<keyword evidence="10" id="KW-0716">Sensory transduction</keyword>
<dbReference type="Gene3D" id="1.20.1070.10">
    <property type="entry name" value="Rhodopsin 7-helix transmembrane proteins"/>
    <property type="match status" value="1"/>
</dbReference>
<dbReference type="GO" id="GO:0004984">
    <property type="term" value="F:olfactory receptor activity"/>
    <property type="evidence" value="ECO:0007669"/>
    <property type="project" value="InterPro"/>
</dbReference>
<dbReference type="Ensembl" id="ENSEAST00005081408.1">
    <property type="protein sequence ID" value="ENSEASP00005052865.1"/>
    <property type="gene ID" value="ENSEASG00005034963.1"/>
</dbReference>
<dbReference type="FunFam" id="1.20.1070.10:FF:000003">
    <property type="entry name" value="Olfactory receptor"/>
    <property type="match status" value="1"/>
</dbReference>
<evidence type="ECO:0000256" key="7">
    <source>
        <dbReference type="ARBA" id="ARBA00023170"/>
    </source>
</evidence>
<feature type="transmembrane region" description="Helical" evidence="10">
    <location>
        <begin position="60"/>
        <end position="79"/>
    </location>
</feature>
<keyword evidence="7 9" id="KW-0675">Receptor</keyword>
<feature type="transmembrane region" description="Helical" evidence="10">
    <location>
        <begin position="275"/>
        <end position="293"/>
    </location>
</feature>
<dbReference type="GO" id="GO:0004930">
    <property type="term" value="F:G protein-coupled receptor activity"/>
    <property type="evidence" value="ECO:0007669"/>
    <property type="project" value="UniProtKB-KW"/>
</dbReference>
<sequence length="312" mass="35152">MAKENCTTVAEFILLGLAEVPELRVFFFLLFLLIYGVTVLGNLGMIALIQVSSRLHTPMYFFLSHLSFVDFCYSTIILPKMLANILNEDKAISFLACAVQFYLFCTCVVTEVILLSVMAYDRFVAICNPLLYIVTMSNNLCVELVSCCCYLWGTVCSLIHLCLALEIPSYRSNVINHFFCDLPPLLFLACSDVTMSELLLYIVANFNEIITIMIILTSYFFILITILRMRSAEGRCKAFSTCASHLTAILLFHGTILFIYCRPSSGNSMDTDKVATVFYTVVIPMLNPLIYSLRNKDVQEALRKVVGSKIFS</sequence>
<proteinExistence type="inferred from homology"/>
<dbReference type="Ensembl" id="ENSEAST00005045254.1">
    <property type="protein sequence ID" value="ENSEASP00005050993.1"/>
    <property type="gene ID" value="ENSEASG00005034963.1"/>
</dbReference>
<evidence type="ECO:0000256" key="3">
    <source>
        <dbReference type="ARBA" id="ARBA00022692"/>
    </source>
</evidence>
<dbReference type="Ensembl" id="ENSEAST00005047379.1">
    <property type="protein sequence ID" value="ENSEASP00005062131.1"/>
    <property type="gene ID" value="ENSEASG00005034963.1"/>
</dbReference>
<dbReference type="Ensembl" id="ENSEAST00005045484.1">
    <property type="protein sequence ID" value="ENSEASP00005055455.1"/>
    <property type="gene ID" value="ENSEASG00005034963.1"/>
</dbReference>
<accession>A0A9L0J3T4</accession>
<feature type="transmembrane region" description="Helical" evidence="10">
    <location>
        <begin position="209"/>
        <end position="227"/>
    </location>
</feature>
<feature type="transmembrane region" description="Helical" evidence="10">
    <location>
        <begin position="25"/>
        <end position="48"/>
    </location>
</feature>
<evidence type="ECO:0000259" key="11">
    <source>
        <dbReference type="PROSITE" id="PS50262"/>
    </source>
</evidence>
<organism evidence="12 13">
    <name type="scientific">Equus asinus</name>
    <name type="common">Donkey</name>
    <name type="synonym">Equus africanus asinus</name>
    <dbReference type="NCBI Taxonomy" id="9793"/>
    <lineage>
        <taxon>Eukaryota</taxon>
        <taxon>Metazoa</taxon>
        <taxon>Chordata</taxon>
        <taxon>Craniata</taxon>
        <taxon>Vertebrata</taxon>
        <taxon>Euteleostomi</taxon>
        <taxon>Mammalia</taxon>
        <taxon>Eutheria</taxon>
        <taxon>Laurasiatheria</taxon>
        <taxon>Perissodactyla</taxon>
        <taxon>Equidae</taxon>
        <taxon>Equus</taxon>
    </lineage>
</organism>
<dbReference type="Ensembl" id="ENSEAST00005044351.1">
    <property type="protein sequence ID" value="ENSEASP00005044443.1"/>
    <property type="gene ID" value="ENSEASG00005034963.1"/>
</dbReference>
<evidence type="ECO:0000256" key="9">
    <source>
        <dbReference type="RuleBase" id="RU000688"/>
    </source>
</evidence>
<dbReference type="PROSITE" id="PS00237">
    <property type="entry name" value="G_PROTEIN_RECEP_F1_1"/>
    <property type="match status" value="1"/>
</dbReference>
<evidence type="ECO:0000256" key="5">
    <source>
        <dbReference type="ARBA" id="ARBA00023040"/>
    </source>
</evidence>
<evidence type="ECO:0000256" key="2">
    <source>
        <dbReference type="ARBA" id="ARBA00004141"/>
    </source>
</evidence>
<feature type="transmembrane region" description="Helical" evidence="10">
    <location>
        <begin position="239"/>
        <end position="260"/>
    </location>
</feature>
<dbReference type="PRINTS" id="PR00245">
    <property type="entry name" value="OLFACTORYR"/>
</dbReference>
<evidence type="ECO:0000313" key="13">
    <source>
        <dbReference type="Proteomes" id="UP000694387"/>
    </source>
</evidence>
<keyword evidence="4 10" id="KW-1133">Transmembrane helix</keyword>
<feature type="transmembrane region" description="Helical" evidence="10">
    <location>
        <begin position="91"/>
        <end position="120"/>
    </location>
</feature>
<dbReference type="AlphaFoldDB" id="A0A9L0J3T4"/>
<protein>
    <recommendedName>
        <fullName evidence="10">Olfactory receptor</fullName>
    </recommendedName>
</protein>
<dbReference type="Pfam" id="PF13853">
    <property type="entry name" value="7tm_4"/>
    <property type="match status" value="1"/>
</dbReference>
<evidence type="ECO:0000256" key="4">
    <source>
        <dbReference type="ARBA" id="ARBA00022989"/>
    </source>
</evidence>
<keyword evidence="5 9" id="KW-0297">G-protein coupled receptor</keyword>
<comment type="similarity">
    <text evidence="9">Belongs to the G-protein coupled receptor 1 family.</text>
</comment>
<dbReference type="CDD" id="cd15410">
    <property type="entry name" value="7tmA_OR5D-like"/>
    <property type="match status" value="1"/>
</dbReference>
<comment type="function">
    <text evidence="1">Putative odorant or sperm cell receptor.</text>
</comment>
<dbReference type="SUPFAM" id="SSF81321">
    <property type="entry name" value="Family A G protein-coupled receptor-like"/>
    <property type="match status" value="1"/>
</dbReference>
<dbReference type="InterPro" id="IPR000276">
    <property type="entry name" value="GPCR_Rhodpsn"/>
</dbReference>
<dbReference type="GeneTree" id="ENSGT01140000282514"/>
<comment type="subcellular location">
    <subcellularLocation>
        <location evidence="10">Cell membrane</location>
        <topology evidence="10">Multi-pass membrane protein</topology>
    </subcellularLocation>
    <subcellularLocation>
        <location evidence="2">Membrane</location>
        <topology evidence="2">Multi-pass membrane protein</topology>
    </subcellularLocation>
</comment>
<gene>
    <name evidence="12" type="primary">LOC123277808</name>
</gene>
<keyword evidence="13" id="KW-1185">Reference proteome</keyword>
<evidence type="ECO:0000256" key="1">
    <source>
        <dbReference type="ARBA" id="ARBA00003929"/>
    </source>
</evidence>
<name>A0A9L0J3T4_EQUAS</name>
<dbReference type="GO" id="GO:0005886">
    <property type="term" value="C:plasma membrane"/>
    <property type="evidence" value="ECO:0007669"/>
    <property type="project" value="UniProtKB-SubCell"/>
</dbReference>
<dbReference type="Ensembl" id="ENSEAST00005061422.1">
    <property type="protein sequence ID" value="ENSEASP00005059768.1"/>
    <property type="gene ID" value="ENSEASG00005034963.1"/>
</dbReference>
<evidence type="ECO:0000256" key="10">
    <source>
        <dbReference type="RuleBase" id="RU363047"/>
    </source>
</evidence>
<dbReference type="Ensembl" id="ENSEAST00005041876.1">
    <property type="protein sequence ID" value="ENSEASP00005055983.1"/>
    <property type="gene ID" value="ENSEASG00005034963.1"/>
</dbReference>
<dbReference type="PRINTS" id="PR00237">
    <property type="entry name" value="GPCRRHODOPSN"/>
</dbReference>
<keyword evidence="10" id="KW-0552">Olfaction</keyword>
<dbReference type="Ensembl" id="ENSEAST00005075621.1">
    <property type="protein sequence ID" value="ENSEASP00005059996.1"/>
    <property type="gene ID" value="ENSEASG00005034963.1"/>
</dbReference>
<feature type="domain" description="G-protein coupled receptors family 1 profile" evidence="11">
    <location>
        <begin position="41"/>
        <end position="291"/>
    </location>
</feature>
<evidence type="ECO:0000256" key="8">
    <source>
        <dbReference type="ARBA" id="ARBA00023224"/>
    </source>
</evidence>
<keyword evidence="3 9" id="KW-0812">Transmembrane</keyword>
<reference evidence="12 13" key="1">
    <citation type="journal article" date="2020" name="Nat. Commun.">
        <title>Donkey genomes provide new insights into domestication and selection for coat color.</title>
        <authorList>
            <person name="Wang"/>
            <person name="C."/>
            <person name="Li"/>
            <person name="H."/>
            <person name="Guo"/>
            <person name="Y."/>
            <person name="Huang"/>
            <person name="J."/>
            <person name="Sun"/>
            <person name="Y."/>
            <person name="Min"/>
            <person name="J."/>
            <person name="Wang"/>
            <person name="J."/>
            <person name="Fang"/>
            <person name="X."/>
            <person name="Zhao"/>
            <person name="Z."/>
            <person name="Wang"/>
            <person name="S."/>
            <person name="Zhang"/>
            <person name="Y."/>
            <person name="Liu"/>
            <person name="Q."/>
            <person name="Jiang"/>
            <person name="Q."/>
            <person name="Wang"/>
            <person name="X."/>
            <person name="Guo"/>
            <person name="Y."/>
            <person name="Yang"/>
            <person name="C."/>
            <person name="Wang"/>
            <person name="Y."/>
            <person name="Tian"/>
            <person name="F."/>
            <person name="Zhuang"/>
            <person name="G."/>
            <person name="Fan"/>
            <person name="Y."/>
            <person name="Gao"/>
            <person name="Q."/>
            <person name="Li"/>
            <person name="Y."/>
            <person name="Ju"/>
            <person name="Z."/>
            <person name="Li"/>
            <person name="J."/>
            <person name="Li"/>
            <person name="R."/>
            <person name="Hou"/>
            <person name="M."/>
            <person name="Yang"/>
            <person name="G."/>
            <person name="Liu"/>
            <person name="G."/>
            <person name="Liu"/>
            <person name="W."/>
            <person name="Guo"/>
            <person name="J."/>
            <person name="Pan"/>
            <person name="S."/>
            <person name="Fan"/>
            <person name="G."/>
            <person name="Zhang"/>
            <person name="W."/>
            <person name="Zhang"/>
            <person name="R."/>
            <person name="Yu"/>
            <person name="J."/>
            <person name="Zhang"/>
            <person name="X."/>
            <person name="Yin"/>
            <person name="Q."/>
            <person name="Ji"/>
            <person name="C."/>
            <person name="Jin"/>
            <person name="Y."/>
            <person name="Yue"/>
            <person name="G."/>
            <person name="Liu"/>
            <person name="M."/>
            <person name="Xu"/>
            <person name="J."/>
            <person name="Liu"/>
            <person name="S."/>
            <person name="Jordana"/>
            <person name="J."/>
            <person name="Noce"/>
            <person name="A."/>
            <person name="Amills"/>
            <person name="M."/>
            <person name="Wu"/>
            <person name="D.D."/>
            <person name="Li"/>
            <person name="S."/>
            <person name="Zhou"/>
            <person name="X. and Zhong"/>
            <person name="J."/>
        </authorList>
    </citation>
    <scope>NUCLEOTIDE SEQUENCE [LARGE SCALE GENOMIC DNA]</scope>
</reference>
<dbReference type="Ensembl" id="ENSEAST00005050904.1">
    <property type="protein sequence ID" value="ENSEASP00005047028.1"/>
    <property type="gene ID" value="ENSEASG00005034963.1"/>
</dbReference>
<evidence type="ECO:0000313" key="12">
    <source>
        <dbReference type="Ensembl" id="ENSEASP00005047028.1"/>
    </source>
</evidence>
<dbReference type="PROSITE" id="PS50262">
    <property type="entry name" value="G_PROTEIN_RECEP_F1_2"/>
    <property type="match status" value="1"/>
</dbReference>